<name>A0A411YYW8_9RHOB</name>
<evidence type="ECO:0000313" key="2">
    <source>
        <dbReference type="Proteomes" id="UP000284547"/>
    </source>
</evidence>
<sequence length="318" mass="35545">MTDLAAFQSLRLFPKRQGANAYAITGIAAQCDWVLLSDAQPPLTDLQRTRLTDTPRHIFLSLRNPFAALAHFATEVLPGLRMPFVLVSGSEDCTLPRQCDRRWRAYSAAEQQMIATILGHPLLIRWFAENLEDDSNPQFSPLPTGMVYPDGVPSALPPVSHPPLHSRPLKVLCGHRVRNGAQWKLRREVTERAQSDWTSFCTVPDSELPEPEFLALMRSHAFVLCAEGGGLDPSPKAWQAILSGAIPIVRKTGIYKAYSQLPVAFVDDWQSKSLTTEKLLAWREALAPYQDTPALRAQTVTRLGLAYWWNQIKAVARP</sequence>
<evidence type="ECO:0008006" key="3">
    <source>
        <dbReference type="Google" id="ProtNLM"/>
    </source>
</evidence>
<dbReference type="AlphaFoldDB" id="A0A411YYW8"/>
<reference evidence="1 2" key="1">
    <citation type="submission" date="2018-08" db="EMBL/GenBank/DDBJ databases">
        <title>Flavobacterium tibetense sp. nov., isolated from a wetland YonghuCo on Tibetan Plateau.</title>
        <authorList>
            <person name="Phurbu D."/>
            <person name="Lu H."/>
            <person name="Xing P."/>
        </authorList>
    </citation>
    <scope>NUCLEOTIDE SEQUENCE [LARGE SCALE GENOMIC DNA]</scope>
    <source>
        <strain evidence="1 2">DJC</strain>
    </source>
</reference>
<organism evidence="1 2">
    <name type="scientific">Pseudotabrizicola alkalilacus</name>
    <dbReference type="NCBI Taxonomy" id="2305252"/>
    <lineage>
        <taxon>Bacteria</taxon>
        <taxon>Pseudomonadati</taxon>
        <taxon>Pseudomonadota</taxon>
        <taxon>Alphaproteobacteria</taxon>
        <taxon>Rhodobacterales</taxon>
        <taxon>Paracoccaceae</taxon>
        <taxon>Pseudotabrizicola</taxon>
    </lineage>
</organism>
<dbReference type="Proteomes" id="UP000284547">
    <property type="component" value="Unassembled WGS sequence"/>
</dbReference>
<comment type="caution">
    <text evidence="1">The sequence shown here is derived from an EMBL/GenBank/DDBJ whole genome shotgun (WGS) entry which is preliminary data.</text>
</comment>
<gene>
    <name evidence="1" type="ORF">D1012_18025</name>
</gene>
<evidence type="ECO:0000313" key="1">
    <source>
        <dbReference type="EMBL" id="RGP35955.1"/>
    </source>
</evidence>
<proteinExistence type="predicted"/>
<protein>
    <recommendedName>
        <fullName evidence="3">Exostosin GT47 domain-containing protein</fullName>
    </recommendedName>
</protein>
<keyword evidence="2" id="KW-1185">Reference proteome</keyword>
<dbReference type="EMBL" id="QWEY01000011">
    <property type="protein sequence ID" value="RGP35955.1"/>
    <property type="molecule type" value="Genomic_DNA"/>
</dbReference>
<accession>A0A411YYW8</accession>